<dbReference type="InterPro" id="IPR036322">
    <property type="entry name" value="WD40_repeat_dom_sf"/>
</dbReference>
<sequence>MTPSVPPLGQVKGKVEPAQAPTRLGGHLLLEQLSSRVPLLGNVREDEDSKSQKSRELILQDSSQEDGKDAQILVPANDTAGNSPQQSLMWLGTEDGCIHVYNCNDNIRIKKNKVRLQHNAAIQCIIYLDNKVFVSLANGDLSVYKRDTAGGWDTGNPITVTLGSATAPITRMLGVQGQVWCGCQNNILVINTTSLSVEHTFPACNDTSRAIRHMTSVCFGVWVSVQNSAIIKLFHGITYECLLDVNMGPPVAKMLAACNDIIRQHKAACLRITALLCCKDLLWSDQVLGGSRPAASPPPASTTRRLPPALT</sequence>
<feature type="compositionally biased region" description="Basic and acidic residues" evidence="3">
    <location>
        <begin position="43"/>
        <end position="58"/>
    </location>
</feature>
<dbReference type="InterPro" id="IPR039919">
    <property type="entry name" value="ARHGEF10/ARHGEF17"/>
</dbReference>
<keyword evidence="1" id="KW-0597">Phosphoprotein</keyword>
<proteinExistence type="predicted"/>
<dbReference type="PANTHER" id="PTHR12877:SF15">
    <property type="entry name" value="RHO GUANINE NUCLEOTIDE EXCHANGE FACTOR 17"/>
    <property type="match status" value="1"/>
</dbReference>
<evidence type="ECO:0000256" key="3">
    <source>
        <dbReference type="SAM" id="MobiDB-lite"/>
    </source>
</evidence>
<accession>A0ABM1ELF9</accession>
<dbReference type="GeneID" id="106813411"/>
<dbReference type="SUPFAM" id="SSF50978">
    <property type="entry name" value="WD40 repeat-like"/>
    <property type="match status" value="1"/>
</dbReference>
<dbReference type="Gene3D" id="2.130.10.10">
    <property type="entry name" value="YVTN repeat-like/Quinoprotein amine dehydrogenase"/>
    <property type="match status" value="1"/>
</dbReference>
<evidence type="ECO:0000313" key="4">
    <source>
        <dbReference type="Proteomes" id="UP000695022"/>
    </source>
</evidence>
<keyword evidence="4" id="KW-1185">Reference proteome</keyword>
<evidence type="ECO:0000313" key="5">
    <source>
        <dbReference type="RefSeq" id="XP_014673030.1"/>
    </source>
</evidence>
<evidence type="ECO:0000256" key="1">
    <source>
        <dbReference type="ARBA" id="ARBA00022553"/>
    </source>
</evidence>
<organism evidence="4 5">
    <name type="scientific">Priapulus caudatus</name>
    <name type="common">Priapulid worm</name>
    <dbReference type="NCBI Taxonomy" id="37621"/>
    <lineage>
        <taxon>Eukaryota</taxon>
        <taxon>Metazoa</taxon>
        <taxon>Ecdysozoa</taxon>
        <taxon>Scalidophora</taxon>
        <taxon>Priapulida</taxon>
        <taxon>Priapulimorpha</taxon>
        <taxon>Priapulimorphida</taxon>
        <taxon>Priapulidae</taxon>
        <taxon>Priapulus</taxon>
    </lineage>
</organism>
<dbReference type="InterPro" id="IPR015943">
    <property type="entry name" value="WD40/YVTN_repeat-like_dom_sf"/>
</dbReference>
<name>A0ABM1ELF9_PRICU</name>
<reference evidence="5" key="1">
    <citation type="submission" date="2025-08" db="UniProtKB">
        <authorList>
            <consortium name="RefSeq"/>
        </authorList>
    </citation>
    <scope>IDENTIFICATION</scope>
</reference>
<dbReference type="RefSeq" id="XP_014673030.1">
    <property type="nucleotide sequence ID" value="XM_014817544.1"/>
</dbReference>
<feature type="region of interest" description="Disordered" evidence="3">
    <location>
        <begin position="42"/>
        <end position="68"/>
    </location>
</feature>
<gene>
    <name evidence="5" type="primary">LOC106813411</name>
</gene>
<dbReference type="PANTHER" id="PTHR12877">
    <property type="entry name" value="RHO GUANINE NUCLEOTIDE EXCHANGE FACTOR"/>
    <property type="match status" value="1"/>
</dbReference>
<keyword evidence="2" id="KW-0344">Guanine-nucleotide releasing factor</keyword>
<feature type="region of interest" description="Disordered" evidence="3">
    <location>
        <begin position="291"/>
        <end position="311"/>
    </location>
</feature>
<dbReference type="Proteomes" id="UP000695022">
    <property type="component" value="Unplaced"/>
</dbReference>
<feature type="region of interest" description="Disordered" evidence="3">
    <location>
        <begin position="1"/>
        <end position="23"/>
    </location>
</feature>
<protein>
    <submittedName>
        <fullName evidence="5">Rho guanine nucleotide exchange factor 17-like</fullName>
    </submittedName>
</protein>
<dbReference type="Pfam" id="PF19056">
    <property type="entry name" value="WD40_2"/>
    <property type="match status" value="1"/>
</dbReference>
<evidence type="ECO:0000256" key="2">
    <source>
        <dbReference type="ARBA" id="ARBA00022658"/>
    </source>
</evidence>